<dbReference type="SUPFAM" id="SSF52266">
    <property type="entry name" value="SGNH hydrolase"/>
    <property type="match status" value="1"/>
</dbReference>
<dbReference type="InterPro" id="IPR036514">
    <property type="entry name" value="SGNH_hydro_sf"/>
</dbReference>
<reference evidence="1 2" key="2">
    <citation type="submission" date="2015-05" db="EMBL/GenBank/DDBJ databases">
        <authorList>
            <person name="Morales-Cruz A."/>
            <person name="Amrine K.C."/>
            <person name="Cantu D."/>
        </authorList>
    </citation>
    <scope>NUCLEOTIDE SEQUENCE [LARGE SCALE GENOMIC DNA]</scope>
    <source>
        <strain evidence="1">UCRPC4</strain>
    </source>
</reference>
<dbReference type="EMBL" id="LCWF01000085">
    <property type="protein sequence ID" value="KKY21417.1"/>
    <property type="molecule type" value="Genomic_DNA"/>
</dbReference>
<dbReference type="Gene3D" id="3.40.50.1110">
    <property type="entry name" value="SGNH hydrolase"/>
    <property type="match status" value="1"/>
</dbReference>
<dbReference type="OrthoDB" id="5278722at2759"/>
<proteinExistence type="predicted"/>
<evidence type="ECO:0000313" key="2">
    <source>
        <dbReference type="Proteomes" id="UP000053317"/>
    </source>
</evidence>
<comment type="caution">
    <text evidence="1">The sequence shown here is derived from an EMBL/GenBank/DDBJ whole genome shotgun (WGS) entry which is preliminary data.</text>
</comment>
<keyword evidence="2" id="KW-1185">Reference proteome</keyword>
<accession>A0A0G2EEX7</accession>
<dbReference type="Proteomes" id="UP000053317">
    <property type="component" value="Unassembled WGS sequence"/>
</dbReference>
<organism evidence="1 2">
    <name type="scientific">Phaeomoniella chlamydospora</name>
    <name type="common">Phaeoacremonium chlamydosporum</name>
    <dbReference type="NCBI Taxonomy" id="158046"/>
    <lineage>
        <taxon>Eukaryota</taxon>
        <taxon>Fungi</taxon>
        <taxon>Dikarya</taxon>
        <taxon>Ascomycota</taxon>
        <taxon>Pezizomycotina</taxon>
        <taxon>Eurotiomycetes</taxon>
        <taxon>Chaetothyriomycetidae</taxon>
        <taxon>Phaeomoniellales</taxon>
        <taxon>Phaeomoniellaceae</taxon>
        <taxon>Phaeomoniella</taxon>
    </lineage>
</organism>
<evidence type="ECO:0000313" key="1">
    <source>
        <dbReference type="EMBL" id="KKY21417.1"/>
    </source>
</evidence>
<name>A0A0G2EEX7_PHACM</name>
<dbReference type="AlphaFoldDB" id="A0A0G2EEX7"/>
<protein>
    <submittedName>
        <fullName evidence="1">Uncharacterized protein</fullName>
    </submittedName>
</protein>
<reference evidence="1 2" key="1">
    <citation type="submission" date="2015-05" db="EMBL/GenBank/DDBJ databases">
        <title>Distinctive expansion of gene families associated with plant cell wall degradation and secondary metabolism in the genomes of grapevine trunk pathogens.</title>
        <authorList>
            <person name="Lawrence D.P."/>
            <person name="Travadon R."/>
            <person name="Rolshausen P.E."/>
            <person name="Baumgartner K."/>
        </authorList>
    </citation>
    <scope>NUCLEOTIDE SEQUENCE [LARGE SCALE GENOMIC DNA]</scope>
    <source>
        <strain evidence="1">UCRPC4</strain>
    </source>
</reference>
<gene>
    <name evidence="1" type="ORF">UCRPC4_g03680</name>
</gene>
<sequence>MKQRRISNFYKHRSSKDHFPILAQKLVRTSLPRGTSRNVTLYRLLSLIAIKINCRHRNYAGLRPKTIPGIGHAGAPVANGLHLHGQFIQFQDEEQTADLRAQMKEWKKHNDIAKEGVAKGESDAPSNRTIFVLDFGLWDIWQAVALDPENARYIVTTSVDMIFEALDVLDQIKGEDRPASDGTKAILPLVLDMTFLPGFAKDGETTKTTLELIQLWNGLLTERAKNWSKGDLFLYDTNAFLVEHIRARQIVSVDRLEEGRQDEIKAAFANVNGSCIGSLNGTTHNDKHQEACDTPDDFLFWDEVHFTPKAHQLIAQEIKRDIETLSSGWV</sequence>